<dbReference type="EMBL" id="JBHFEH010000037">
    <property type="protein sequence ID" value="KAL2051271.1"/>
    <property type="molecule type" value="Genomic_DNA"/>
</dbReference>
<dbReference type="Proteomes" id="UP001590951">
    <property type="component" value="Unassembled WGS sequence"/>
</dbReference>
<protein>
    <submittedName>
        <fullName evidence="1">Uncharacterized protein</fullName>
    </submittedName>
</protein>
<comment type="caution">
    <text evidence="1">The sequence shown here is derived from an EMBL/GenBank/DDBJ whole genome shotgun (WGS) entry which is preliminary data.</text>
</comment>
<name>A0ABR4B305_9LECA</name>
<gene>
    <name evidence="1" type="ORF">ABVK25_008520</name>
</gene>
<proteinExistence type="predicted"/>
<sequence length="174" mass="19567">MAVQPISAIWKPLSGLLPWVFRAASMLDLKQLRSFAITAGASKGHPYYAVRYRGDLNKTLERGNIATIVDAARDLHQLELTSSSLMTGEIQKLARLVGTRTWPDLRTLILKYLVVPEAQFVNFLFGHSNSFRSLSMGCVLSYHKDSNAWAEEPWNDAFQPMSAIPLNELFIREA</sequence>
<evidence type="ECO:0000313" key="1">
    <source>
        <dbReference type="EMBL" id="KAL2051271.1"/>
    </source>
</evidence>
<evidence type="ECO:0000313" key="2">
    <source>
        <dbReference type="Proteomes" id="UP001590951"/>
    </source>
</evidence>
<reference evidence="1 2" key="1">
    <citation type="submission" date="2024-09" db="EMBL/GenBank/DDBJ databases">
        <title>Rethinking Asexuality: The Enigmatic Case of Functional Sexual Genes in Lepraria (Stereocaulaceae).</title>
        <authorList>
            <person name="Doellman M."/>
            <person name="Sun Y."/>
            <person name="Barcenas-Pena A."/>
            <person name="Lumbsch H.T."/>
            <person name="Grewe F."/>
        </authorList>
    </citation>
    <scope>NUCLEOTIDE SEQUENCE [LARGE SCALE GENOMIC DNA]</scope>
    <source>
        <strain evidence="1 2">Grewe 0041</strain>
    </source>
</reference>
<accession>A0ABR4B305</accession>
<keyword evidence="2" id="KW-1185">Reference proteome</keyword>
<organism evidence="1 2">
    <name type="scientific">Lepraria finkii</name>
    <dbReference type="NCBI Taxonomy" id="1340010"/>
    <lineage>
        <taxon>Eukaryota</taxon>
        <taxon>Fungi</taxon>
        <taxon>Dikarya</taxon>
        <taxon>Ascomycota</taxon>
        <taxon>Pezizomycotina</taxon>
        <taxon>Lecanoromycetes</taxon>
        <taxon>OSLEUM clade</taxon>
        <taxon>Lecanoromycetidae</taxon>
        <taxon>Lecanorales</taxon>
        <taxon>Lecanorineae</taxon>
        <taxon>Stereocaulaceae</taxon>
        <taxon>Lepraria</taxon>
    </lineage>
</organism>